<evidence type="ECO:0000313" key="12">
    <source>
        <dbReference type="EMBL" id="KAK3787937.1"/>
    </source>
</evidence>
<dbReference type="InterPro" id="IPR027417">
    <property type="entry name" value="P-loop_NTPase"/>
</dbReference>
<feature type="region of interest" description="Disordered" evidence="10">
    <location>
        <begin position="425"/>
        <end position="448"/>
    </location>
</feature>
<evidence type="ECO:0000256" key="4">
    <source>
        <dbReference type="ARBA" id="ARBA00022692"/>
    </source>
</evidence>
<dbReference type="Proteomes" id="UP001283361">
    <property type="component" value="Unassembled WGS sequence"/>
</dbReference>
<dbReference type="GO" id="GO:0009247">
    <property type="term" value="P:glycolipid biosynthetic process"/>
    <property type="evidence" value="ECO:0007669"/>
    <property type="project" value="InterPro"/>
</dbReference>
<evidence type="ECO:0000256" key="6">
    <source>
        <dbReference type="ARBA" id="ARBA00022989"/>
    </source>
</evidence>
<sequence length="448" mass="52418">MSRRFTHIRELGAIVAIASVLLIMYLVLPVQQNAVHPKERVIEQLVDRTGPDSPILISATVQPASSKTQMIFPKRSPIPREGPEIRQVVFSKVHKAASSTMQNIFFRFSLARNLSVLLPKKLTSISEGARYIHRNSVVPHPEGKQFYDILCSHVLFDQEQISKFFPETAARIAIVREPVKQALSALVYYFTVWDPTRALRKGCRRYKDDPINSFLRHPQHFYNQIYGPSASYINNRMSVDLGFDLKDFEASKRNTTKIQTFLRQVQAQFDLVLISDYFDESLVLMRRTLRWSMKDIVYLQINVKKKDKNSVWLKEPILNSEIRQRFRDWDVIDFQLYDHFLNIFLRTISKEPLFQEELKVFRAVQMDVKYFCLINKTAKSLIIPESAWNDKFTISRHDCELMAMEEIPMTSYMRSKQHTRYIDHLKKPSNTSSSQGRKRSNRGLGFRK</sequence>
<evidence type="ECO:0000256" key="1">
    <source>
        <dbReference type="ARBA" id="ARBA00004323"/>
    </source>
</evidence>
<dbReference type="PANTHER" id="PTHR14647">
    <property type="entry name" value="GALACTOSE-3-O-SULFOTRANSFERASE"/>
    <property type="match status" value="1"/>
</dbReference>
<keyword evidence="7" id="KW-0333">Golgi apparatus</keyword>
<feature type="transmembrane region" description="Helical" evidence="11">
    <location>
        <begin position="12"/>
        <end position="30"/>
    </location>
</feature>
<keyword evidence="8 11" id="KW-0472">Membrane</keyword>
<dbReference type="Pfam" id="PF06990">
    <property type="entry name" value="Gal-3-0_sulfotr"/>
    <property type="match status" value="1"/>
</dbReference>
<dbReference type="GO" id="GO:0001733">
    <property type="term" value="F:galactosylceramide sulfotransferase activity"/>
    <property type="evidence" value="ECO:0007669"/>
    <property type="project" value="InterPro"/>
</dbReference>
<keyword evidence="3" id="KW-0808">Transferase</keyword>
<comment type="caution">
    <text evidence="12">The sequence shown here is derived from an EMBL/GenBank/DDBJ whole genome shotgun (WGS) entry which is preliminary data.</text>
</comment>
<evidence type="ECO:0000256" key="7">
    <source>
        <dbReference type="ARBA" id="ARBA00023034"/>
    </source>
</evidence>
<keyword evidence="6 11" id="KW-1133">Transmembrane helix</keyword>
<keyword evidence="9" id="KW-0325">Glycoprotein</keyword>
<dbReference type="PANTHER" id="PTHR14647:SF87">
    <property type="entry name" value="PUTATIVE-RELATED"/>
    <property type="match status" value="1"/>
</dbReference>
<reference evidence="12" key="1">
    <citation type="journal article" date="2023" name="G3 (Bethesda)">
        <title>A reference genome for the long-term kleptoplast-retaining sea slug Elysia crispata morphotype clarki.</title>
        <authorList>
            <person name="Eastman K.E."/>
            <person name="Pendleton A.L."/>
            <person name="Shaikh M.A."/>
            <person name="Suttiyut T."/>
            <person name="Ogas R."/>
            <person name="Tomko P."/>
            <person name="Gavelis G."/>
            <person name="Widhalm J.R."/>
            <person name="Wisecaver J.H."/>
        </authorList>
    </citation>
    <scope>NUCLEOTIDE SEQUENCE</scope>
    <source>
        <strain evidence="12">ECLA1</strain>
    </source>
</reference>
<dbReference type="GO" id="GO:0000139">
    <property type="term" value="C:Golgi membrane"/>
    <property type="evidence" value="ECO:0007669"/>
    <property type="project" value="UniProtKB-SubCell"/>
</dbReference>
<keyword evidence="5" id="KW-0735">Signal-anchor</keyword>
<proteinExistence type="inferred from homology"/>
<evidence type="ECO:0000256" key="11">
    <source>
        <dbReference type="SAM" id="Phobius"/>
    </source>
</evidence>
<keyword evidence="4 11" id="KW-0812">Transmembrane</keyword>
<keyword evidence="13" id="KW-1185">Reference proteome</keyword>
<dbReference type="EMBL" id="JAWDGP010001820">
    <property type="protein sequence ID" value="KAK3787937.1"/>
    <property type="molecule type" value="Genomic_DNA"/>
</dbReference>
<evidence type="ECO:0000256" key="10">
    <source>
        <dbReference type="SAM" id="MobiDB-lite"/>
    </source>
</evidence>
<evidence type="ECO:0000256" key="9">
    <source>
        <dbReference type="ARBA" id="ARBA00023180"/>
    </source>
</evidence>
<evidence type="ECO:0000256" key="8">
    <source>
        <dbReference type="ARBA" id="ARBA00023136"/>
    </source>
</evidence>
<protein>
    <submittedName>
        <fullName evidence="12">Uncharacterized protein</fullName>
    </submittedName>
</protein>
<comment type="subcellular location">
    <subcellularLocation>
        <location evidence="1">Golgi apparatus membrane</location>
        <topology evidence="1">Single-pass type II membrane protein</topology>
    </subcellularLocation>
</comment>
<feature type="compositionally biased region" description="Basic residues" evidence="10">
    <location>
        <begin position="436"/>
        <end position="448"/>
    </location>
</feature>
<gene>
    <name evidence="12" type="ORF">RRG08_008956</name>
</gene>
<evidence type="ECO:0000256" key="2">
    <source>
        <dbReference type="ARBA" id="ARBA00008124"/>
    </source>
</evidence>
<organism evidence="12 13">
    <name type="scientific">Elysia crispata</name>
    <name type="common">lettuce slug</name>
    <dbReference type="NCBI Taxonomy" id="231223"/>
    <lineage>
        <taxon>Eukaryota</taxon>
        <taxon>Metazoa</taxon>
        <taxon>Spiralia</taxon>
        <taxon>Lophotrochozoa</taxon>
        <taxon>Mollusca</taxon>
        <taxon>Gastropoda</taxon>
        <taxon>Heterobranchia</taxon>
        <taxon>Euthyneura</taxon>
        <taxon>Panpulmonata</taxon>
        <taxon>Sacoglossa</taxon>
        <taxon>Placobranchoidea</taxon>
        <taxon>Plakobranchidae</taxon>
        <taxon>Elysia</taxon>
    </lineage>
</organism>
<name>A0AAE1DYZ7_9GAST</name>
<evidence type="ECO:0000313" key="13">
    <source>
        <dbReference type="Proteomes" id="UP001283361"/>
    </source>
</evidence>
<dbReference type="AlphaFoldDB" id="A0AAE1DYZ7"/>
<accession>A0AAE1DYZ7</accession>
<dbReference type="InterPro" id="IPR009729">
    <property type="entry name" value="Gal-3-0_sulfotransfrase"/>
</dbReference>
<evidence type="ECO:0000256" key="3">
    <source>
        <dbReference type="ARBA" id="ARBA00022679"/>
    </source>
</evidence>
<evidence type="ECO:0000256" key="5">
    <source>
        <dbReference type="ARBA" id="ARBA00022968"/>
    </source>
</evidence>
<dbReference type="Gene3D" id="3.40.50.300">
    <property type="entry name" value="P-loop containing nucleotide triphosphate hydrolases"/>
    <property type="match status" value="1"/>
</dbReference>
<comment type="similarity">
    <text evidence="2">Belongs to the galactose-3-O-sulfotransferase family.</text>
</comment>